<dbReference type="PROSITE" id="PS50041">
    <property type="entry name" value="C_TYPE_LECTIN_2"/>
    <property type="match status" value="1"/>
</dbReference>
<dbReference type="InterPro" id="IPR001304">
    <property type="entry name" value="C-type_lectin-like"/>
</dbReference>
<dbReference type="Pfam" id="PF00059">
    <property type="entry name" value="Lectin_C"/>
    <property type="match status" value="1"/>
</dbReference>
<dbReference type="Proteomes" id="UP001249851">
    <property type="component" value="Unassembled WGS sequence"/>
</dbReference>
<evidence type="ECO:0000313" key="2">
    <source>
        <dbReference type="EMBL" id="KAK2551933.1"/>
    </source>
</evidence>
<dbReference type="AlphaFoldDB" id="A0AAD9PZG0"/>
<dbReference type="EMBL" id="JARQWQ010000092">
    <property type="protein sequence ID" value="KAK2551933.1"/>
    <property type="molecule type" value="Genomic_DNA"/>
</dbReference>
<evidence type="ECO:0000259" key="1">
    <source>
        <dbReference type="PROSITE" id="PS50041"/>
    </source>
</evidence>
<sequence length="216" mass="24360">MMHSVQIRALDTANLRESRTRSTRCRATCGVLYTVFPDALNSPCMWRRKLAQPSLHFAILPEKGVFRSFASGLQGKYIRGSCKEKYLAHKVEAADKILHPTTKVNDSEAVFCSPPKLTLCTEKMKSVIEVKKQKTITGFGVWLGFVRKANNKFYWIDDTPLKGSYAPWGQGEPNNVREKCGNIFGKGAREGKWNNFPCSWIDIKNAPSILCQKKAN</sequence>
<dbReference type="InterPro" id="IPR016187">
    <property type="entry name" value="CTDL_fold"/>
</dbReference>
<reference evidence="2" key="2">
    <citation type="journal article" date="2023" name="Science">
        <title>Genomic signatures of disease resistance in endangered staghorn corals.</title>
        <authorList>
            <person name="Vollmer S.V."/>
            <person name="Selwyn J.D."/>
            <person name="Despard B.A."/>
            <person name="Roesel C.L."/>
        </authorList>
    </citation>
    <scope>NUCLEOTIDE SEQUENCE</scope>
    <source>
        <strain evidence="2">K2</strain>
    </source>
</reference>
<organism evidence="2 3">
    <name type="scientific">Acropora cervicornis</name>
    <name type="common">Staghorn coral</name>
    <dbReference type="NCBI Taxonomy" id="6130"/>
    <lineage>
        <taxon>Eukaryota</taxon>
        <taxon>Metazoa</taxon>
        <taxon>Cnidaria</taxon>
        <taxon>Anthozoa</taxon>
        <taxon>Hexacorallia</taxon>
        <taxon>Scleractinia</taxon>
        <taxon>Astrocoeniina</taxon>
        <taxon>Acroporidae</taxon>
        <taxon>Acropora</taxon>
    </lineage>
</organism>
<protein>
    <recommendedName>
        <fullName evidence="1">C-type lectin domain-containing protein</fullName>
    </recommendedName>
</protein>
<dbReference type="SUPFAM" id="SSF56436">
    <property type="entry name" value="C-type lectin-like"/>
    <property type="match status" value="1"/>
</dbReference>
<keyword evidence="3" id="KW-1185">Reference proteome</keyword>
<name>A0AAD9PZG0_ACRCE</name>
<accession>A0AAD9PZG0</accession>
<proteinExistence type="predicted"/>
<dbReference type="Gene3D" id="3.10.100.10">
    <property type="entry name" value="Mannose-Binding Protein A, subunit A"/>
    <property type="match status" value="1"/>
</dbReference>
<evidence type="ECO:0000313" key="3">
    <source>
        <dbReference type="Proteomes" id="UP001249851"/>
    </source>
</evidence>
<comment type="caution">
    <text evidence="2">The sequence shown here is derived from an EMBL/GenBank/DDBJ whole genome shotgun (WGS) entry which is preliminary data.</text>
</comment>
<dbReference type="InterPro" id="IPR016186">
    <property type="entry name" value="C-type_lectin-like/link_sf"/>
</dbReference>
<gene>
    <name evidence="2" type="ORF">P5673_027182</name>
</gene>
<reference evidence="2" key="1">
    <citation type="journal article" date="2023" name="G3 (Bethesda)">
        <title>Whole genome assembly and annotation of the endangered Caribbean coral Acropora cervicornis.</title>
        <authorList>
            <person name="Selwyn J.D."/>
            <person name="Vollmer S.V."/>
        </authorList>
    </citation>
    <scope>NUCLEOTIDE SEQUENCE</scope>
    <source>
        <strain evidence="2">K2</strain>
    </source>
</reference>
<feature type="domain" description="C-type lectin" evidence="1">
    <location>
        <begin position="141"/>
        <end position="199"/>
    </location>
</feature>